<name>A0A921GBB4_9FIRM</name>
<dbReference type="Gene3D" id="3.40.50.2000">
    <property type="entry name" value="Glycogen Phosphorylase B"/>
    <property type="match status" value="2"/>
</dbReference>
<gene>
    <name evidence="2" type="ORF">K8V91_06310</name>
</gene>
<accession>A0A921GBB4</accession>
<sequence length="373" mass="44219">MKVRFFSNIPSPYRMNFFNILGKKFELEVIFEAEKAPKINSKWYCANTIKNFNAIFLKNGVIDEKKINWYILKYVNKKADILIFTNYSYYTELFALVYAKLKRIKYGLEIDGGIISENENIIKKTFKRFLISNAYFYFSPSKDSDEFLIYYGAKKEKIYRYPFTSIYKNEILKQPISYVEKDKNKIKNNVKEEKMILSIGQFIYRKGFDWMIEAYKNLDKSIGIYIIGGKPTNEYLKLKEKYKMDNLHFVDFQDKESVLNWYRSADLFVLPTREDIWGLVINEAMSQGLPVITTNKCIAGLELIEDGKNGYIIDVENKEMLLEKTNFFFSLSNEKRKNIMENCLNKINKYTLENMSTIHADFLKKIENNKIDR</sequence>
<evidence type="ECO:0000313" key="3">
    <source>
        <dbReference type="Proteomes" id="UP000749320"/>
    </source>
</evidence>
<dbReference type="EMBL" id="DYWV01000213">
    <property type="protein sequence ID" value="HJF40521.1"/>
    <property type="molecule type" value="Genomic_DNA"/>
</dbReference>
<reference evidence="2" key="1">
    <citation type="journal article" date="2021" name="PeerJ">
        <title>Extensive microbial diversity within the chicken gut microbiome revealed by metagenomics and culture.</title>
        <authorList>
            <person name="Gilroy R."/>
            <person name="Ravi A."/>
            <person name="Getino M."/>
            <person name="Pursley I."/>
            <person name="Horton D.L."/>
            <person name="Alikhan N.F."/>
            <person name="Baker D."/>
            <person name="Gharbi K."/>
            <person name="Hall N."/>
            <person name="Watson M."/>
            <person name="Adriaenssens E.M."/>
            <person name="Foster-Nyarko E."/>
            <person name="Jarju S."/>
            <person name="Secka A."/>
            <person name="Antonio M."/>
            <person name="Oren A."/>
            <person name="Chaudhuri R.R."/>
            <person name="La Ragione R."/>
            <person name="Hildebrand F."/>
            <person name="Pallen M.J."/>
        </authorList>
    </citation>
    <scope>NUCLEOTIDE SEQUENCE</scope>
    <source>
        <strain evidence="2">CHK193-16274</strain>
    </source>
</reference>
<dbReference type="SUPFAM" id="SSF53756">
    <property type="entry name" value="UDP-Glycosyltransferase/glycogen phosphorylase"/>
    <property type="match status" value="1"/>
</dbReference>
<dbReference type="PANTHER" id="PTHR12526">
    <property type="entry name" value="GLYCOSYLTRANSFERASE"/>
    <property type="match status" value="1"/>
</dbReference>
<comment type="caution">
    <text evidence="2">The sequence shown here is derived from an EMBL/GenBank/DDBJ whole genome shotgun (WGS) entry which is preliminary data.</text>
</comment>
<dbReference type="CDD" id="cd03801">
    <property type="entry name" value="GT4_PimA-like"/>
    <property type="match status" value="1"/>
</dbReference>
<dbReference type="InterPro" id="IPR001296">
    <property type="entry name" value="Glyco_trans_1"/>
</dbReference>
<evidence type="ECO:0000313" key="2">
    <source>
        <dbReference type="EMBL" id="HJF40521.1"/>
    </source>
</evidence>
<dbReference type="Proteomes" id="UP000749320">
    <property type="component" value="Unassembled WGS sequence"/>
</dbReference>
<protein>
    <submittedName>
        <fullName evidence="2">Glycosyltransferase family 4 protein</fullName>
    </submittedName>
</protein>
<dbReference type="RefSeq" id="WP_191376639.1">
    <property type="nucleotide sequence ID" value="NZ_CAJFOD010000141.1"/>
</dbReference>
<dbReference type="GO" id="GO:0016757">
    <property type="term" value="F:glycosyltransferase activity"/>
    <property type="evidence" value="ECO:0007669"/>
    <property type="project" value="InterPro"/>
</dbReference>
<proteinExistence type="predicted"/>
<evidence type="ECO:0000259" key="1">
    <source>
        <dbReference type="Pfam" id="PF00534"/>
    </source>
</evidence>
<feature type="domain" description="Glycosyl transferase family 1" evidence="1">
    <location>
        <begin position="182"/>
        <end position="342"/>
    </location>
</feature>
<dbReference type="AlphaFoldDB" id="A0A921GBB4"/>
<reference evidence="2" key="2">
    <citation type="submission" date="2021-09" db="EMBL/GenBank/DDBJ databases">
        <authorList>
            <person name="Gilroy R."/>
        </authorList>
    </citation>
    <scope>NUCLEOTIDE SEQUENCE</scope>
    <source>
        <strain evidence="2">CHK193-16274</strain>
    </source>
</reference>
<dbReference type="Pfam" id="PF00534">
    <property type="entry name" value="Glycos_transf_1"/>
    <property type="match status" value="1"/>
</dbReference>
<organism evidence="2 3">
    <name type="scientific">Thomasclavelia spiroformis</name>
    <dbReference type="NCBI Taxonomy" id="29348"/>
    <lineage>
        <taxon>Bacteria</taxon>
        <taxon>Bacillati</taxon>
        <taxon>Bacillota</taxon>
        <taxon>Erysipelotrichia</taxon>
        <taxon>Erysipelotrichales</taxon>
        <taxon>Coprobacillaceae</taxon>
        <taxon>Thomasclavelia</taxon>
    </lineage>
</organism>